<dbReference type="InterPro" id="IPR016059">
    <property type="entry name" value="DNA_ligase_ATP-dep_CS"/>
</dbReference>
<dbReference type="SUPFAM" id="SSF117018">
    <property type="entry name" value="ATP-dependent DNA ligase DNA-binding domain"/>
    <property type="match status" value="1"/>
</dbReference>
<dbReference type="FunFam" id="2.40.50.140:FF:000062">
    <property type="entry name" value="DNA ligase"/>
    <property type="match status" value="1"/>
</dbReference>
<organism evidence="13 14">
    <name type="scientific">Athelia psychrophila</name>
    <dbReference type="NCBI Taxonomy" id="1759441"/>
    <lineage>
        <taxon>Eukaryota</taxon>
        <taxon>Fungi</taxon>
        <taxon>Dikarya</taxon>
        <taxon>Basidiomycota</taxon>
        <taxon>Agaricomycotina</taxon>
        <taxon>Agaricomycetes</taxon>
        <taxon>Agaricomycetidae</taxon>
        <taxon>Atheliales</taxon>
        <taxon>Atheliaceae</taxon>
        <taxon>Athelia</taxon>
    </lineage>
</organism>
<dbReference type="EMBL" id="KV417480">
    <property type="protein sequence ID" value="KZP34722.1"/>
    <property type="molecule type" value="Genomic_DNA"/>
</dbReference>
<keyword evidence="4" id="KW-0235">DNA replication</keyword>
<dbReference type="InterPro" id="IPR012340">
    <property type="entry name" value="NA-bd_OB-fold"/>
</dbReference>
<dbReference type="Gene3D" id="3.30.470.30">
    <property type="entry name" value="DNA ligase/mRNA capping enzyme"/>
    <property type="match status" value="1"/>
</dbReference>
<keyword evidence="7" id="KW-0539">Nucleus</keyword>
<dbReference type="GO" id="GO:0003677">
    <property type="term" value="F:DNA binding"/>
    <property type="evidence" value="ECO:0007669"/>
    <property type="project" value="InterPro"/>
</dbReference>
<dbReference type="Pfam" id="PF01068">
    <property type="entry name" value="DNA_ligase_A_M"/>
    <property type="match status" value="1"/>
</dbReference>
<dbReference type="NCBIfam" id="TIGR00574">
    <property type="entry name" value="dnl1"/>
    <property type="match status" value="1"/>
</dbReference>
<keyword evidence="9" id="KW-0234">DNA repair</keyword>
<evidence type="ECO:0000256" key="1">
    <source>
        <dbReference type="ARBA" id="ARBA00004123"/>
    </source>
</evidence>
<dbReference type="InterPro" id="IPR012308">
    <property type="entry name" value="DNA_ligase_ATP-dep_N"/>
</dbReference>
<dbReference type="InterPro" id="IPR000977">
    <property type="entry name" value="DNA_ligase_ATP-dep"/>
</dbReference>
<dbReference type="GO" id="GO:0003910">
    <property type="term" value="F:DNA ligase (ATP) activity"/>
    <property type="evidence" value="ECO:0007669"/>
    <property type="project" value="UniProtKB-EC"/>
</dbReference>
<protein>
    <recommendedName>
        <fullName evidence="9">DNA ligase</fullName>
        <ecNumber evidence="9">6.5.1.1</ecNumber>
    </recommendedName>
</protein>
<evidence type="ECO:0000313" key="13">
    <source>
        <dbReference type="EMBL" id="KZP34722.1"/>
    </source>
</evidence>
<dbReference type="GO" id="GO:0006273">
    <property type="term" value="P:lagging strand elongation"/>
    <property type="evidence" value="ECO:0007669"/>
    <property type="project" value="TreeGrafter"/>
</dbReference>
<feature type="region of interest" description="Disordered" evidence="11">
    <location>
        <begin position="753"/>
        <end position="781"/>
    </location>
</feature>
<keyword evidence="3 9" id="KW-0436">Ligase</keyword>
<accession>A0A166XF48</accession>
<dbReference type="GO" id="GO:0006281">
    <property type="term" value="P:DNA repair"/>
    <property type="evidence" value="ECO:0007669"/>
    <property type="project" value="UniProtKB-KW"/>
</dbReference>
<dbReference type="GO" id="GO:0006310">
    <property type="term" value="P:DNA recombination"/>
    <property type="evidence" value="ECO:0007669"/>
    <property type="project" value="UniProtKB-KW"/>
</dbReference>
<dbReference type="EC" id="6.5.1.1" evidence="9"/>
<dbReference type="Pfam" id="PF04679">
    <property type="entry name" value="DNA_ligase_A_C"/>
    <property type="match status" value="1"/>
</dbReference>
<evidence type="ECO:0000256" key="9">
    <source>
        <dbReference type="RuleBase" id="RU000617"/>
    </source>
</evidence>
<name>A0A166XF48_9AGAM</name>
<comment type="subcellular location">
    <subcellularLocation>
        <location evidence="1">Nucleus</location>
    </subcellularLocation>
</comment>
<dbReference type="SUPFAM" id="SSF50249">
    <property type="entry name" value="Nucleic acid-binding proteins"/>
    <property type="match status" value="1"/>
</dbReference>
<keyword evidence="9" id="KW-0233">DNA recombination</keyword>
<dbReference type="GO" id="GO:0071897">
    <property type="term" value="P:DNA biosynthetic process"/>
    <property type="evidence" value="ECO:0007669"/>
    <property type="project" value="InterPro"/>
</dbReference>
<evidence type="ECO:0000256" key="8">
    <source>
        <dbReference type="ARBA" id="ARBA00034003"/>
    </source>
</evidence>
<keyword evidence="14" id="KW-1185">Reference proteome</keyword>
<keyword evidence="6 9" id="KW-0067">ATP-binding</keyword>
<keyword evidence="5 9" id="KW-0547">Nucleotide-binding</keyword>
<dbReference type="GO" id="GO:0005524">
    <property type="term" value="F:ATP binding"/>
    <property type="evidence" value="ECO:0007669"/>
    <property type="project" value="UniProtKB-KW"/>
</dbReference>
<dbReference type="PROSITE" id="PS00697">
    <property type="entry name" value="DNA_LIGASE_A1"/>
    <property type="match status" value="1"/>
</dbReference>
<dbReference type="CDD" id="cd07900">
    <property type="entry name" value="Adenylation_DNA_ligase_I_Euk"/>
    <property type="match status" value="1"/>
</dbReference>
<evidence type="ECO:0000256" key="11">
    <source>
        <dbReference type="SAM" id="MobiDB-lite"/>
    </source>
</evidence>
<dbReference type="OrthoDB" id="206088at2759"/>
<evidence type="ECO:0000256" key="10">
    <source>
        <dbReference type="RuleBase" id="RU004196"/>
    </source>
</evidence>
<dbReference type="Gene3D" id="1.10.3260.10">
    <property type="entry name" value="DNA ligase, ATP-dependent, N-terminal domain"/>
    <property type="match status" value="1"/>
</dbReference>
<evidence type="ECO:0000256" key="5">
    <source>
        <dbReference type="ARBA" id="ARBA00022741"/>
    </source>
</evidence>
<comment type="catalytic activity">
    <reaction evidence="8 9">
        <text>ATP + (deoxyribonucleotide)n-3'-hydroxyl + 5'-phospho-(deoxyribonucleotide)m = (deoxyribonucleotide)n+m + AMP + diphosphate.</text>
        <dbReference type="EC" id="6.5.1.1"/>
    </reaction>
</comment>
<feature type="compositionally biased region" description="Acidic residues" evidence="11">
    <location>
        <begin position="761"/>
        <end position="781"/>
    </location>
</feature>
<dbReference type="AlphaFoldDB" id="A0A166XF48"/>
<feature type="domain" description="ATP-dependent DNA ligase family profile" evidence="12">
    <location>
        <begin position="468"/>
        <end position="633"/>
    </location>
</feature>
<reference evidence="13 14" key="1">
    <citation type="journal article" date="2016" name="Mol. Biol. Evol.">
        <title>Comparative Genomics of Early-Diverging Mushroom-Forming Fungi Provides Insights into the Origins of Lignocellulose Decay Capabilities.</title>
        <authorList>
            <person name="Nagy L.G."/>
            <person name="Riley R."/>
            <person name="Tritt A."/>
            <person name="Adam C."/>
            <person name="Daum C."/>
            <person name="Floudas D."/>
            <person name="Sun H."/>
            <person name="Yadav J.S."/>
            <person name="Pangilinan J."/>
            <person name="Larsson K.H."/>
            <person name="Matsuura K."/>
            <person name="Barry K."/>
            <person name="Labutti K."/>
            <person name="Kuo R."/>
            <person name="Ohm R.A."/>
            <person name="Bhattacharya S.S."/>
            <person name="Shirouzu T."/>
            <person name="Yoshinaga Y."/>
            <person name="Martin F.M."/>
            <person name="Grigoriev I.V."/>
            <person name="Hibbett D.S."/>
        </authorList>
    </citation>
    <scope>NUCLEOTIDE SEQUENCE [LARGE SCALE GENOMIC DNA]</scope>
    <source>
        <strain evidence="13 14">CBS 109695</strain>
    </source>
</reference>
<dbReference type="SUPFAM" id="SSF56091">
    <property type="entry name" value="DNA ligase/mRNA capping enzyme, catalytic domain"/>
    <property type="match status" value="1"/>
</dbReference>
<dbReference type="PROSITE" id="PS50160">
    <property type="entry name" value="DNA_LIGASE_A3"/>
    <property type="match status" value="1"/>
</dbReference>
<dbReference type="InterPro" id="IPR012309">
    <property type="entry name" value="DNA_ligase_ATP-dep_C"/>
</dbReference>
<dbReference type="InterPro" id="IPR050191">
    <property type="entry name" value="ATP-dep_DNA_ligase"/>
</dbReference>
<keyword evidence="9" id="KW-0227">DNA damage</keyword>
<evidence type="ECO:0000256" key="4">
    <source>
        <dbReference type="ARBA" id="ARBA00022705"/>
    </source>
</evidence>
<dbReference type="STRING" id="436010.A0A166XF48"/>
<dbReference type="CDD" id="cd07969">
    <property type="entry name" value="OBF_DNA_ligase_I"/>
    <property type="match status" value="1"/>
</dbReference>
<dbReference type="Proteomes" id="UP000076532">
    <property type="component" value="Unassembled WGS sequence"/>
</dbReference>
<evidence type="ECO:0000256" key="3">
    <source>
        <dbReference type="ARBA" id="ARBA00022598"/>
    </source>
</evidence>
<dbReference type="PANTHER" id="PTHR45674:SF9">
    <property type="entry name" value="DNA LIGASE 3"/>
    <property type="match status" value="1"/>
</dbReference>
<dbReference type="PANTHER" id="PTHR45674">
    <property type="entry name" value="DNA LIGASE 1/3 FAMILY MEMBER"/>
    <property type="match status" value="1"/>
</dbReference>
<comment type="similarity">
    <text evidence="2 10">Belongs to the ATP-dependent DNA ligase family.</text>
</comment>
<dbReference type="GO" id="GO:0005634">
    <property type="term" value="C:nucleus"/>
    <property type="evidence" value="ECO:0007669"/>
    <property type="project" value="UniProtKB-SubCell"/>
</dbReference>
<sequence length="781" mass="85860">MRRMTYLIDVDLLYEDEKPASGSGTLAPDVPGVEAIYRSPTPAASATKAQYAFMGADPTKAHTYPPLGVDPLIFGIDDAPWHNTAAPYSFLSHTLATLSDTRSRIIILNTLTNCLRVISRYHTPSLLPSLYLMSNTLSPPYLPIELGLGPSLVSKAIQASSGLTAAALRQLYNSTGDVGDVAFQAKSNLRTLIPHPPLLITGVYDALLKIANAKGQGAGKVKQGIVEKLLVAAKGEETRFLVRTLSLNLRVGAVRTSILTALARAMALTPPATTTSPPSEDSIYTVHHDILAAAKGSGTDHAAKEVVNQKLEKAESLVKQVFVQHPNYDDIVAALLDAGLDCLSEKVPLAVGIPLHPTLGSPTRSLDEIYERLGDLPFAAEYKYDGQRAQIHCEKSAGEVAVHIFSRHLEDMTTKYPDVVALMHEMFSHNPKLQSCILDSEIVAIDPADGALKSFQELSNRARKDVSIADVKVCVGIFAFDLMYLDGEILLEQAFRQRRTLLRERLPPFSSSQPGIARFRHVESCESEDGREVVEEFWMKAVESRCEGLMIKLLDSGDAPEEASLKEKEKEKIRRKPLPATYRPDKRTSAWLKLKKDYVAGLGDSLDLVPIGAWHGNGRKANWWSPVLLALHDNNSGKFVAVCKCMSGFTDVFYKAMRETYTESSEMCSRKNLWNVETGGLTPSVYFKPSEVWEIRGADVTLSPVSVAAFGLVSDSRGLSLRFPRFMKVRDDKPLEQASDPAFLAKMWRDQQGKSKKGADDGDLVDVDFEEDIIEEEDGDE</sequence>
<evidence type="ECO:0000313" key="14">
    <source>
        <dbReference type="Proteomes" id="UP000076532"/>
    </source>
</evidence>
<dbReference type="InterPro" id="IPR012310">
    <property type="entry name" value="DNA_ligase_ATP-dep_cent"/>
</dbReference>
<dbReference type="Gene3D" id="2.40.50.140">
    <property type="entry name" value="Nucleic acid-binding proteins"/>
    <property type="match status" value="1"/>
</dbReference>
<evidence type="ECO:0000256" key="2">
    <source>
        <dbReference type="ARBA" id="ARBA00007572"/>
    </source>
</evidence>
<gene>
    <name evidence="13" type="ORF">FIBSPDRAFT_915844</name>
</gene>
<proteinExistence type="inferred from homology"/>
<dbReference type="Pfam" id="PF04675">
    <property type="entry name" value="DNA_ligase_A_N"/>
    <property type="match status" value="1"/>
</dbReference>
<dbReference type="InterPro" id="IPR036599">
    <property type="entry name" value="DNA_ligase_N_sf"/>
</dbReference>
<evidence type="ECO:0000256" key="6">
    <source>
        <dbReference type="ARBA" id="ARBA00022840"/>
    </source>
</evidence>
<evidence type="ECO:0000259" key="12">
    <source>
        <dbReference type="PROSITE" id="PS50160"/>
    </source>
</evidence>
<dbReference type="FunFam" id="3.30.470.30:FF:000002">
    <property type="entry name" value="DNA ligase"/>
    <property type="match status" value="1"/>
</dbReference>
<evidence type="ECO:0000256" key="7">
    <source>
        <dbReference type="ARBA" id="ARBA00023242"/>
    </source>
</evidence>